<evidence type="ECO:0000256" key="1">
    <source>
        <dbReference type="SAM" id="MobiDB-lite"/>
    </source>
</evidence>
<organism evidence="2 3">
    <name type="scientific">Elsinoe batatas</name>
    <dbReference type="NCBI Taxonomy" id="2601811"/>
    <lineage>
        <taxon>Eukaryota</taxon>
        <taxon>Fungi</taxon>
        <taxon>Dikarya</taxon>
        <taxon>Ascomycota</taxon>
        <taxon>Pezizomycotina</taxon>
        <taxon>Dothideomycetes</taxon>
        <taxon>Dothideomycetidae</taxon>
        <taxon>Myriangiales</taxon>
        <taxon>Elsinoaceae</taxon>
        <taxon>Elsinoe</taxon>
    </lineage>
</organism>
<protein>
    <submittedName>
        <fullName evidence="2">Uncharacterized protein</fullName>
    </submittedName>
</protein>
<dbReference type="Proteomes" id="UP000809789">
    <property type="component" value="Unassembled WGS sequence"/>
</dbReference>
<evidence type="ECO:0000313" key="3">
    <source>
        <dbReference type="Proteomes" id="UP000809789"/>
    </source>
</evidence>
<keyword evidence="3" id="KW-1185">Reference proteome</keyword>
<proteinExistence type="predicted"/>
<name>A0A8K0PM20_9PEZI</name>
<dbReference type="AlphaFoldDB" id="A0A8K0PM20"/>
<gene>
    <name evidence="2" type="ORF">KVT40_002188</name>
</gene>
<feature type="compositionally biased region" description="Low complexity" evidence="1">
    <location>
        <begin position="104"/>
        <end position="118"/>
    </location>
</feature>
<dbReference type="EMBL" id="JAESVG020000002">
    <property type="protein sequence ID" value="KAG8630569.1"/>
    <property type="molecule type" value="Genomic_DNA"/>
</dbReference>
<feature type="region of interest" description="Disordered" evidence="1">
    <location>
        <begin position="103"/>
        <end position="151"/>
    </location>
</feature>
<reference evidence="2" key="1">
    <citation type="submission" date="2021-07" db="EMBL/GenBank/DDBJ databases">
        <title>Elsinoe batatas strain:CRI-CJ2 Genome sequencing and assembly.</title>
        <authorList>
            <person name="Huang L."/>
        </authorList>
    </citation>
    <scope>NUCLEOTIDE SEQUENCE</scope>
    <source>
        <strain evidence="2">CRI-CJ2</strain>
    </source>
</reference>
<evidence type="ECO:0000313" key="2">
    <source>
        <dbReference type="EMBL" id="KAG8630569.1"/>
    </source>
</evidence>
<dbReference type="OrthoDB" id="5365739at2759"/>
<feature type="region of interest" description="Disordered" evidence="1">
    <location>
        <begin position="30"/>
        <end position="91"/>
    </location>
</feature>
<sequence length="554" mass="62223">MYARQTLQAVGPGRPYFRLLVRQCRRQRPARFYSNERDDGESEDSPLGRSRRERANQQSQQIADLDRSNRRAAVDETGTWGTGAGQHNDISPEVERERMAMRNATTQATASTRSTESTDIQEPSPVDDPSFTPVAELSEGLDGQPEQPTFDLSPEDRAVYDANPGAYFIFQNQEGDHTMRPKSELESLGLEVDEIEAINNDPRTHLVLQDDDGEYAVVRLENDIQDEDDFDFADSQPSPGTLELGLSEIDLRRYKASPEAFLLISTPDGPSLRPRSDLGKLGLSENDRDTYLSNPSAFMISQNDDGTYTVELYNNFSSDLEKDSEERGVDRLSSGIEIESTTEEEEDDIDEANTLQRDLHDLETYDKHEVTPIPFSPTETSKEQYLRAGRGNATIAAANFEGVVQDRIKALTDKRQNDFRYAPDIAKRMMRGGLVSFQSEKERDEVVAAAQDYAYKLKTSASKARKGKDEVAEHEFAPLSDTMQSAIVARYVKGKYWEMSKKRYNSDLLNQVSAAVAQNNTYLSRDSAVFMKKLQAMVAPPRQGGGQKQARKQT</sequence>
<accession>A0A8K0PM20</accession>
<comment type="caution">
    <text evidence="2">The sequence shown here is derived from an EMBL/GenBank/DDBJ whole genome shotgun (WGS) entry which is preliminary data.</text>
</comment>
<feature type="compositionally biased region" description="Basic and acidic residues" evidence="1">
    <location>
        <begin position="64"/>
        <end position="74"/>
    </location>
</feature>